<protein>
    <submittedName>
        <fullName evidence="3">Uncharacterized protein</fullName>
    </submittedName>
</protein>
<keyword evidence="2" id="KW-1185">Reference proteome</keyword>
<dbReference type="AlphaFoldDB" id="A0A915IC15"/>
<reference evidence="3" key="1">
    <citation type="submission" date="2022-11" db="UniProtKB">
        <authorList>
            <consortium name="WormBaseParasite"/>
        </authorList>
    </citation>
    <scope>IDENTIFICATION</scope>
</reference>
<feature type="region of interest" description="Disordered" evidence="1">
    <location>
        <begin position="52"/>
        <end position="72"/>
    </location>
</feature>
<evidence type="ECO:0000313" key="2">
    <source>
        <dbReference type="Proteomes" id="UP000887565"/>
    </source>
</evidence>
<feature type="compositionally biased region" description="Basic and acidic residues" evidence="1">
    <location>
        <begin position="52"/>
        <end position="61"/>
    </location>
</feature>
<dbReference type="Proteomes" id="UP000887565">
    <property type="component" value="Unplaced"/>
</dbReference>
<name>A0A915IC15_ROMCU</name>
<accession>A0A915IC15</accession>
<evidence type="ECO:0000256" key="1">
    <source>
        <dbReference type="SAM" id="MobiDB-lite"/>
    </source>
</evidence>
<proteinExistence type="predicted"/>
<evidence type="ECO:0000313" key="3">
    <source>
        <dbReference type="WBParaSite" id="nRc.2.0.1.t10791-RA"/>
    </source>
</evidence>
<organism evidence="2 3">
    <name type="scientific">Romanomermis culicivorax</name>
    <name type="common">Nematode worm</name>
    <dbReference type="NCBI Taxonomy" id="13658"/>
    <lineage>
        <taxon>Eukaryota</taxon>
        <taxon>Metazoa</taxon>
        <taxon>Ecdysozoa</taxon>
        <taxon>Nematoda</taxon>
        <taxon>Enoplea</taxon>
        <taxon>Dorylaimia</taxon>
        <taxon>Mermithida</taxon>
        <taxon>Mermithoidea</taxon>
        <taxon>Mermithidae</taxon>
        <taxon>Romanomermis</taxon>
    </lineage>
</organism>
<sequence>MLAMDFLILATETVSLESVGEFGVFRIDRTILRSLGCKNVKHSYLINKENTAAERSSRTDDLQSFDGAHSSS</sequence>
<dbReference type="WBParaSite" id="nRc.2.0.1.t10791-RA">
    <property type="protein sequence ID" value="nRc.2.0.1.t10791-RA"/>
    <property type="gene ID" value="nRc.2.0.1.g10791"/>
</dbReference>